<feature type="compositionally biased region" description="Low complexity" evidence="1">
    <location>
        <begin position="71"/>
        <end position="92"/>
    </location>
</feature>
<evidence type="ECO:0000313" key="2">
    <source>
        <dbReference type="EMBL" id="KAK7880918.1"/>
    </source>
</evidence>
<sequence length="124" mass="13449">MDSLKKALGPLRDFTDALSGEDYVSVSYVKPVLHLLRNNLLKTEDDDTELTAKIKSTGDTLKERAVTELESLLSPQPDPVSSSSTSHSVLDTNPPKKVKRSLGSFLKDVAAAAPTASWNQNLPQ</sequence>
<protein>
    <submittedName>
        <fullName evidence="2">Uncharacterized protein</fullName>
    </submittedName>
</protein>
<keyword evidence="3" id="KW-1185">Reference proteome</keyword>
<dbReference type="EMBL" id="JBBPFD010000037">
    <property type="protein sequence ID" value="KAK7880918.1"/>
    <property type="molecule type" value="Genomic_DNA"/>
</dbReference>
<reference evidence="3" key="1">
    <citation type="submission" date="2024-04" db="EMBL/GenBank/DDBJ databases">
        <title>Salinicola lusitanus LLJ914,a marine bacterium isolated from the Okinawa Trough.</title>
        <authorList>
            <person name="Li J."/>
        </authorList>
    </citation>
    <scope>NUCLEOTIDE SEQUENCE [LARGE SCALE GENOMIC DNA]</scope>
</reference>
<name>A0AAW0MKS0_9GOBI</name>
<proteinExistence type="predicted"/>
<evidence type="ECO:0000256" key="1">
    <source>
        <dbReference type="SAM" id="MobiDB-lite"/>
    </source>
</evidence>
<organism evidence="2 3">
    <name type="scientific">Mugilogobius chulae</name>
    <name type="common">yellowstripe goby</name>
    <dbReference type="NCBI Taxonomy" id="88201"/>
    <lineage>
        <taxon>Eukaryota</taxon>
        <taxon>Metazoa</taxon>
        <taxon>Chordata</taxon>
        <taxon>Craniata</taxon>
        <taxon>Vertebrata</taxon>
        <taxon>Euteleostomi</taxon>
        <taxon>Actinopterygii</taxon>
        <taxon>Neopterygii</taxon>
        <taxon>Teleostei</taxon>
        <taxon>Neoteleostei</taxon>
        <taxon>Acanthomorphata</taxon>
        <taxon>Gobiaria</taxon>
        <taxon>Gobiiformes</taxon>
        <taxon>Gobioidei</taxon>
        <taxon>Gobiidae</taxon>
        <taxon>Gobionellinae</taxon>
        <taxon>Mugilogobius</taxon>
    </lineage>
</organism>
<dbReference type="AlphaFoldDB" id="A0AAW0MKS0"/>
<comment type="caution">
    <text evidence="2">The sequence shown here is derived from an EMBL/GenBank/DDBJ whole genome shotgun (WGS) entry which is preliminary data.</text>
</comment>
<evidence type="ECO:0000313" key="3">
    <source>
        <dbReference type="Proteomes" id="UP001460270"/>
    </source>
</evidence>
<feature type="region of interest" description="Disordered" evidence="1">
    <location>
        <begin position="71"/>
        <end position="97"/>
    </location>
</feature>
<dbReference type="Proteomes" id="UP001460270">
    <property type="component" value="Unassembled WGS sequence"/>
</dbReference>
<accession>A0AAW0MKS0</accession>
<gene>
    <name evidence="2" type="ORF">WMY93_032451</name>
</gene>